<gene>
    <name evidence="1" type="ORF">CCHR01_08860</name>
</gene>
<reference evidence="1" key="1">
    <citation type="submission" date="2023-01" db="EMBL/GenBank/DDBJ databases">
        <title>Colletotrichum chrysophilum M932 genome sequence.</title>
        <authorList>
            <person name="Baroncelli R."/>
        </authorList>
    </citation>
    <scope>NUCLEOTIDE SEQUENCE</scope>
    <source>
        <strain evidence="1">M932</strain>
    </source>
</reference>
<keyword evidence="2" id="KW-1185">Reference proteome</keyword>
<sequence length="134" mass="14143">MAPARQASSSQSTSLIRHGRVAIVIAHRGSSLSLAGPVHSGEAGQATVDGSSTGRRLVQGHRAQAGQTRATGPALARVQRYRDRYSLKYLSRNRMGEPGRVQPVQSSVSLDSTAAESFASLSGHPQCASPLDFF</sequence>
<dbReference type="EMBL" id="JAQOWY010000169">
    <property type="protein sequence ID" value="KAK1848531.1"/>
    <property type="molecule type" value="Genomic_DNA"/>
</dbReference>
<evidence type="ECO:0000313" key="1">
    <source>
        <dbReference type="EMBL" id="KAK1848531.1"/>
    </source>
</evidence>
<dbReference type="AlphaFoldDB" id="A0AAD9AI33"/>
<accession>A0AAD9AI33</accession>
<dbReference type="Proteomes" id="UP001243330">
    <property type="component" value="Unassembled WGS sequence"/>
</dbReference>
<proteinExistence type="predicted"/>
<evidence type="ECO:0000313" key="2">
    <source>
        <dbReference type="Proteomes" id="UP001243330"/>
    </source>
</evidence>
<name>A0AAD9AI33_9PEZI</name>
<protein>
    <submittedName>
        <fullName evidence="1">Uncharacterized protein</fullName>
    </submittedName>
</protein>
<comment type="caution">
    <text evidence="1">The sequence shown here is derived from an EMBL/GenBank/DDBJ whole genome shotgun (WGS) entry which is preliminary data.</text>
</comment>
<organism evidence="1 2">
    <name type="scientific">Colletotrichum chrysophilum</name>
    <dbReference type="NCBI Taxonomy" id="1836956"/>
    <lineage>
        <taxon>Eukaryota</taxon>
        <taxon>Fungi</taxon>
        <taxon>Dikarya</taxon>
        <taxon>Ascomycota</taxon>
        <taxon>Pezizomycotina</taxon>
        <taxon>Sordariomycetes</taxon>
        <taxon>Hypocreomycetidae</taxon>
        <taxon>Glomerellales</taxon>
        <taxon>Glomerellaceae</taxon>
        <taxon>Colletotrichum</taxon>
        <taxon>Colletotrichum gloeosporioides species complex</taxon>
    </lineage>
</organism>